<proteinExistence type="predicted"/>
<name>A0AAD5TTZ5_9FUNG</name>
<gene>
    <name evidence="1" type="ORF">HK099_001839</name>
</gene>
<accession>A0AAD5TTZ5</accession>
<comment type="caution">
    <text evidence="1">The sequence shown here is derived from an EMBL/GenBank/DDBJ whole genome shotgun (WGS) entry which is preliminary data.</text>
</comment>
<feature type="non-terminal residue" evidence="1">
    <location>
        <position position="466"/>
    </location>
</feature>
<feature type="non-terminal residue" evidence="1">
    <location>
        <position position="1"/>
    </location>
</feature>
<dbReference type="PANTHER" id="PTHR39214:SF1">
    <property type="entry name" value="MICROBODY (PEROXISOME) BIOGENESIS PROTEIN PEROXIN 8 (EUROFUNG)"/>
    <property type="match status" value="1"/>
</dbReference>
<reference evidence="1" key="1">
    <citation type="submission" date="2020-05" db="EMBL/GenBank/DDBJ databases">
        <title>Phylogenomic resolution of chytrid fungi.</title>
        <authorList>
            <person name="Stajich J.E."/>
            <person name="Amses K."/>
            <person name="Simmons R."/>
            <person name="Seto K."/>
            <person name="Myers J."/>
            <person name="Bonds A."/>
            <person name="Quandt C.A."/>
            <person name="Barry K."/>
            <person name="Liu P."/>
            <person name="Grigoriev I."/>
            <person name="Longcore J.E."/>
            <person name="James T.Y."/>
        </authorList>
    </citation>
    <scope>NUCLEOTIDE SEQUENCE</scope>
    <source>
        <strain evidence="1">JEL0476</strain>
    </source>
</reference>
<dbReference type="PANTHER" id="PTHR39214">
    <property type="entry name" value="MICROBODY (PEROXISOME) BIOGENESIS PROTEIN PEROXIN 8 (EUROFUNG)"/>
    <property type="match status" value="1"/>
</dbReference>
<dbReference type="Proteomes" id="UP001211065">
    <property type="component" value="Unassembled WGS sequence"/>
</dbReference>
<sequence length="466" mass="54380">AKIMQITFQTVFGLNGLKFIVTEESLVKEALARKTLSDNLVYSNLGRFSKFLSIMIKLVSNDDLERLILLFEGTEKFTRKFSTVFLYVTEDNKCEMEWEYLQKVLFVITFVSKGVTENAIFAKTKPLKVFSLIKITFRVFFNLHFVTLKFGSEGFSVWQQVLKNLVELMEIYHDDEENENFDTILTDLMKFAINYDHSSNENKIIKSSLLYTVALSKQLSNKLNLSTVAKLMNILNHYIPVPASREILNQNEEKPSDSSFNVEVEISREVNLFFQSVFNDFKFASLIFTDCPKYATLIIECYPTKLDFDILLSGISVAFKSISNLDAALDNLKDLSKDKYKSEYFVLQTFTIVEDIFKKMSSTSEQKLQMNYFKLLFSQIRAINFQYLGSYLEILQCLIIKNELPWSVENKDDRDRFLTTEILEDLLEILFDIISDPRGYDYTRKDMCLRWFLELKSTIKELESTR</sequence>
<protein>
    <submittedName>
        <fullName evidence="1">Uncharacterized protein</fullName>
    </submittedName>
</protein>
<dbReference type="InterPro" id="IPR055334">
    <property type="entry name" value="PEX8-like"/>
</dbReference>
<evidence type="ECO:0000313" key="1">
    <source>
        <dbReference type="EMBL" id="KAJ3202451.1"/>
    </source>
</evidence>
<dbReference type="EMBL" id="JADGJW010001569">
    <property type="protein sequence ID" value="KAJ3202451.1"/>
    <property type="molecule type" value="Genomic_DNA"/>
</dbReference>
<dbReference type="AlphaFoldDB" id="A0AAD5TTZ5"/>
<organism evidence="1 2">
    <name type="scientific">Clydaea vesicula</name>
    <dbReference type="NCBI Taxonomy" id="447962"/>
    <lineage>
        <taxon>Eukaryota</taxon>
        <taxon>Fungi</taxon>
        <taxon>Fungi incertae sedis</taxon>
        <taxon>Chytridiomycota</taxon>
        <taxon>Chytridiomycota incertae sedis</taxon>
        <taxon>Chytridiomycetes</taxon>
        <taxon>Lobulomycetales</taxon>
        <taxon>Lobulomycetaceae</taxon>
        <taxon>Clydaea</taxon>
    </lineage>
</organism>
<keyword evidence="2" id="KW-1185">Reference proteome</keyword>
<evidence type="ECO:0000313" key="2">
    <source>
        <dbReference type="Proteomes" id="UP001211065"/>
    </source>
</evidence>